<evidence type="ECO:0000256" key="7">
    <source>
        <dbReference type="ARBA" id="ARBA00023180"/>
    </source>
</evidence>
<evidence type="ECO:0000256" key="8">
    <source>
        <dbReference type="PROSITE-ProRule" id="PRU00276"/>
    </source>
</evidence>
<reference evidence="11" key="1">
    <citation type="submission" date="2025-08" db="UniProtKB">
        <authorList>
            <consortium name="RefSeq"/>
        </authorList>
    </citation>
    <scope>IDENTIFICATION</scope>
    <source>
        <strain evidence="11">USDA-PBARC FA_bdor</strain>
        <tissue evidence="11">Whole organism</tissue>
    </source>
</reference>
<dbReference type="PROSITE" id="PS50215">
    <property type="entry name" value="ADAM_MEPRO"/>
    <property type="match status" value="1"/>
</dbReference>
<dbReference type="Gene3D" id="3.40.390.10">
    <property type="entry name" value="Collagenase (Catalytic Domain)"/>
    <property type="match status" value="1"/>
</dbReference>
<keyword evidence="6" id="KW-1015">Disulfide bond</keyword>
<evidence type="ECO:0000256" key="2">
    <source>
        <dbReference type="ARBA" id="ARBA00022723"/>
    </source>
</evidence>
<organism evidence="10 11">
    <name type="scientific">Fopius arisanus</name>
    <dbReference type="NCBI Taxonomy" id="64838"/>
    <lineage>
        <taxon>Eukaryota</taxon>
        <taxon>Metazoa</taxon>
        <taxon>Ecdysozoa</taxon>
        <taxon>Arthropoda</taxon>
        <taxon>Hexapoda</taxon>
        <taxon>Insecta</taxon>
        <taxon>Pterygota</taxon>
        <taxon>Neoptera</taxon>
        <taxon>Endopterygota</taxon>
        <taxon>Hymenoptera</taxon>
        <taxon>Apocrita</taxon>
        <taxon>Ichneumonoidea</taxon>
        <taxon>Braconidae</taxon>
        <taxon>Opiinae</taxon>
        <taxon>Fopius</taxon>
    </lineage>
</organism>
<dbReference type="SUPFAM" id="SSF55486">
    <property type="entry name" value="Metalloproteases ('zincins'), catalytic domain"/>
    <property type="match status" value="1"/>
</dbReference>
<evidence type="ECO:0000256" key="1">
    <source>
        <dbReference type="ARBA" id="ARBA00022670"/>
    </source>
</evidence>
<evidence type="ECO:0000256" key="5">
    <source>
        <dbReference type="ARBA" id="ARBA00023049"/>
    </source>
</evidence>
<evidence type="ECO:0000313" key="11">
    <source>
        <dbReference type="RefSeq" id="XP_011305150.1"/>
    </source>
</evidence>
<comment type="caution">
    <text evidence="8">Lacks conserved residue(s) required for the propagation of feature annotation.</text>
</comment>
<keyword evidence="10" id="KW-1185">Reference proteome</keyword>
<dbReference type="PANTHER" id="PTHR11905:SF249">
    <property type="entry name" value="SOL NARAE, ISOFORM C"/>
    <property type="match status" value="1"/>
</dbReference>
<dbReference type="Pfam" id="PF17771">
    <property type="entry name" value="ADAMTS_CR_2"/>
    <property type="match status" value="1"/>
</dbReference>
<gene>
    <name evidence="11" type="primary">LOC105267767</name>
</gene>
<proteinExistence type="predicted"/>
<dbReference type="AlphaFoldDB" id="A0A9R1T9A4"/>
<keyword evidence="5" id="KW-0482">Metalloprotease</keyword>
<feature type="binding site" evidence="8">
    <location>
        <position position="256"/>
    </location>
    <ligand>
        <name>Zn(2+)</name>
        <dbReference type="ChEBI" id="CHEBI:29105"/>
        <note>catalytic</note>
    </ligand>
</feature>
<keyword evidence="4 8" id="KW-0862">Zinc</keyword>
<dbReference type="OrthoDB" id="7695528at2759"/>
<dbReference type="Proteomes" id="UP000694866">
    <property type="component" value="Unplaced"/>
</dbReference>
<dbReference type="GeneID" id="105267767"/>
<protein>
    <submittedName>
        <fullName evidence="11">Venom metalloproteinase 3-like</fullName>
    </submittedName>
</protein>
<dbReference type="Pfam" id="PF13582">
    <property type="entry name" value="Reprolysin_3"/>
    <property type="match status" value="1"/>
</dbReference>
<evidence type="ECO:0000256" key="4">
    <source>
        <dbReference type="ARBA" id="ARBA00022833"/>
    </source>
</evidence>
<keyword evidence="2 8" id="KW-0479">Metal-binding</keyword>
<sequence>MVGDMLDELCIEPVPERFRDLLRDRRSIDEIDDGFRQTHHHIVFKRPRMSHDRVHQGLKMVKRQRNFERNSRTSRSVRMNPDVIYPEILVIMDYSIFKSQNTNFKRATLYLLSFWNAVDLRYRTMSEPRIRLNIAAFIISTKAGGTPFFEDNKREKNLVDGDLAIKQMSKYFYQEKRFPFSKYDFAVAMTQLDICNMIGTSFCDTSTLGYAYEAGACNRSAIDRNTEAVGLVEDNGGYSGITPAAHEVAHLLGVPHDGVGAAIDCPSYHGFIMNYALNLGENNFYWSNCTVRLFREFINSPNGTCLYNSPRRDNKLPRKLPGKILSLNQQCYKVYGTKACKFDESVCTKLECYNPNGGFCKANAAAAEGSMCGKNMHCLNGHCISIHATELAPPPNFESQFRTKNFQKFNSIDWTPPKLNNKK</sequence>
<evidence type="ECO:0000259" key="9">
    <source>
        <dbReference type="PROSITE" id="PS50215"/>
    </source>
</evidence>
<dbReference type="InterPro" id="IPR001590">
    <property type="entry name" value="Peptidase_M12B"/>
</dbReference>
<evidence type="ECO:0000256" key="3">
    <source>
        <dbReference type="ARBA" id="ARBA00022801"/>
    </source>
</evidence>
<dbReference type="KEGG" id="fas:105267767"/>
<dbReference type="InterPro" id="IPR024079">
    <property type="entry name" value="MetalloPept_cat_dom_sf"/>
</dbReference>
<feature type="domain" description="Peptidase M12B" evidence="9">
    <location>
        <begin position="84"/>
        <end position="310"/>
    </location>
</feature>
<dbReference type="Gene3D" id="3.40.1620.60">
    <property type="match status" value="1"/>
</dbReference>
<feature type="active site" evidence="8">
    <location>
        <position position="247"/>
    </location>
</feature>
<evidence type="ECO:0000256" key="6">
    <source>
        <dbReference type="ARBA" id="ARBA00023157"/>
    </source>
</evidence>
<name>A0A9R1T9A4_9HYME</name>
<dbReference type="RefSeq" id="XP_011305150.1">
    <property type="nucleotide sequence ID" value="XM_011306848.1"/>
</dbReference>
<keyword evidence="7" id="KW-0325">Glycoprotein</keyword>
<dbReference type="GO" id="GO:0046872">
    <property type="term" value="F:metal ion binding"/>
    <property type="evidence" value="ECO:0007669"/>
    <property type="project" value="UniProtKB-KW"/>
</dbReference>
<dbReference type="InterPro" id="IPR041645">
    <property type="entry name" value="ADAMTS_CR_2"/>
</dbReference>
<accession>A0A9R1T9A4</accession>
<keyword evidence="1" id="KW-0645">Protease</keyword>
<evidence type="ECO:0000313" key="10">
    <source>
        <dbReference type="Proteomes" id="UP000694866"/>
    </source>
</evidence>
<keyword evidence="3" id="KW-0378">Hydrolase</keyword>
<dbReference type="GO" id="GO:0004222">
    <property type="term" value="F:metalloendopeptidase activity"/>
    <property type="evidence" value="ECO:0007669"/>
    <property type="project" value="InterPro"/>
</dbReference>
<feature type="binding site" evidence="8">
    <location>
        <position position="246"/>
    </location>
    <ligand>
        <name>Zn(2+)</name>
        <dbReference type="ChEBI" id="CHEBI:29105"/>
        <note>catalytic</note>
    </ligand>
</feature>
<dbReference type="PANTHER" id="PTHR11905">
    <property type="entry name" value="ADAM A DISINTEGRIN AND METALLOPROTEASE DOMAIN"/>
    <property type="match status" value="1"/>
</dbReference>
<feature type="binding site" evidence="8">
    <location>
        <position position="250"/>
    </location>
    <ligand>
        <name>Zn(2+)</name>
        <dbReference type="ChEBI" id="CHEBI:29105"/>
        <note>catalytic</note>
    </ligand>
</feature>
<dbReference type="GO" id="GO:0006509">
    <property type="term" value="P:membrane protein ectodomain proteolysis"/>
    <property type="evidence" value="ECO:0007669"/>
    <property type="project" value="TreeGrafter"/>
</dbReference>